<accession>A0ABT2PGU6</accession>
<dbReference type="PANTHER" id="PTHR21660:SF1">
    <property type="entry name" value="ACYL-COENZYME A THIOESTERASE 13"/>
    <property type="match status" value="1"/>
</dbReference>
<name>A0ABT2PGU6_9BURK</name>
<comment type="caution">
    <text evidence="4">The sequence shown here is derived from an EMBL/GenBank/DDBJ whole genome shotgun (WGS) entry which is preliminary data.</text>
</comment>
<dbReference type="EMBL" id="JAODYH010000002">
    <property type="protein sequence ID" value="MCT9809639.1"/>
    <property type="molecule type" value="Genomic_DNA"/>
</dbReference>
<dbReference type="CDD" id="cd03443">
    <property type="entry name" value="PaaI_thioesterase"/>
    <property type="match status" value="1"/>
</dbReference>
<reference evidence="4 5" key="1">
    <citation type="submission" date="2022-09" db="EMBL/GenBank/DDBJ databases">
        <title>Draft genome of isolate Be4.</title>
        <authorList>
            <person name="Sanchez-Castro I."/>
            <person name="Martinez-Rodriguez P."/>
            <person name="Descostes M."/>
            <person name="Merroun M."/>
        </authorList>
    </citation>
    <scope>NUCLEOTIDE SEQUENCE [LARGE SCALE GENOMIC DNA]</scope>
    <source>
        <strain evidence="4 5">Be4</strain>
    </source>
</reference>
<dbReference type="Gene3D" id="3.10.129.10">
    <property type="entry name" value="Hotdog Thioesterase"/>
    <property type="match status" value="1"/>
</dbReference>
<comment type="similarity">
    <text evidence="1">Belongs to the thioesterase PaaI family.</text>
</comment>
<keyword evidence="2" id="KW-0378">Hydrolase</keyword>
<dbReference type="InterPro" id="IPR039298">
    <property type="entry name" value="ACOT13"/>
</dbReference>
<evidence type="ECO:0000313" key="5">
    <source>
        <dbReference type="Proteomes" id="UP001525968"/>
    </source>
</evidence>
<dbReference type="PANTHER" id="PTHR21660">
    <property type="entry name" value="THIOESTERASE SUPERFAMILY MEMBER-RELATED"/>
    <property type="match status" value="1"/>
</dbReference>
<feature type="domain" description="Thioesterase" evidence="3">
    <location>
        <begin position="70"/>
        <end position="139"/>
    </location>
</feature>
<dbReference type="Pfam" id="PF03061">
    <property type="entry name" value="4HBT"/>
    <property type="match status" value="1"/>
</dbReference>
<dbReference type="InterPro" id="IPR006683">
    <property type="entry name" value="Thioestr_dom"/>
</dbReference>
<dbReference type="SUPFAM" id="SSF54637">
    <property type="entry name" value="Thioesterase/thiol ester dehydrase-isomerase"/>
    <property type="match status" value="1"/>
</dbReference>
<evidence type="ECO:0000259" key="3">
    <source>
        <dbReference type="Pfam" id="PF03061"/>
    </source>
</evidence>
<gene>
    <name evidence="4" type="ORF">N0K08_03240</name>
</gene>
<dbReference type="Proteomes" id="UP001525968">
    <property type="component" value="Unassembled WGS sequence"/>
</dbReference>
<evidence type="ECO:0000256" key="2">
    <source>
        <dbReference type="ARBA" id="ARBA00022801"/>
    </source>
</evidence>
<evidence type="ECO:0000313" key="4">
    <source>
        <dbReference type="EMBL" id="MCT9809639.1"/>
    </source>
</evidence>
<proteinExistence type="inferred from homology"/>
<sequence>MTSETSLGLSDQAAAAFDSTAEIPPGFFPYVSISPYIAHLGPMYQREDENGLMVIGLRIGESHLNLHRKAHGGMLAVLIDNAYGYNIARVRQQSVVTAHLSIDYLEAVEPGDWLEAHVRLTKSGGRLCFAECILRVGEREMVRANGILPIVKTAS</sequence>
<protein>
    <submittedName>
        <fullName evidence="4">PaaI family thioesterase</fullName>
    </submittedName>
</protein>
<organism evidence="4 5">
    <name type="scientific">Acidovorax bellezanensis</name>
    <dbReference type="NCBI Taxonomy" id="2976702"/>
    <lineage>
        <taxon>Bacteria</taxon>
        <taxon>Pseudomonadati</taxon>
        <taxon>Pseudomonadota</taxon>
        <taxon>Betaproteobacteria</taxon>
        <taxon>Burkholderiales</taxon>
        <taxon>Comamonadaceae</taxon>
        <taxon>Acidovorax</taxon>
    </lineage>
</organism>
<keyword evidence="5" id="KW-1185">Reference proteome</keyword>
<evidence type="ECO:0000256" key="1">
    <source>
        <dbReference type="ARBA" id="ARBA00008324"/>
    </source>
</evidence>
<dbReference type="RefSeq" id="WP_261498568.1">
    <property type="nucleotide sequence ID" value="NZ_JAODYH010000002.1"/>
</dbReference>
<dbReference type="InterPro" id="IPR029069">
    <property type="entry name" value="HotDog_dom_sf"/>
</dbReference>